<accession>A0A368HMA4</accession>
<dbReference type="AlphaFoldDB" id="A0A368HMA4"/>
<evidence type="ECO:0000313" key="4">
    <source>
        <dbReference type="EMBL" id="RCN59430.1"/>
    </source>
</evidence>
<dbReference type="InterPro" id="IPR024463">
    <property type="entry name" value="Transposase_TnpC_homeodom"/>
</dbReference>
<proteinExistence type="predicted"/>
<dbReference type="InterPro" id="IPR052344">
    <property type="entry name" value="Transposase-related"/>
</dbReference>
<dbReference type="OrthoDB" id="9800877at2"/>
<dbReference type="PANTHER" id="PTHR33678">
    <property type="entry name" value="BLL1576 PROTEIN"/>
    <property type="match status" value="1"/>
</dbReference>
<feature type="domain" description="Transposase IS66 zinc-finger binding" evidence="2">
    <location>
        <begin position="140"/>
        <end position="171"/>
    </location>
</feature>
<sequence>MGVQYRFDCRIIVAMTDGIRDTALPNDIEALKVLIAVRDATIERLTRHAELLQEQLNLAIARRYSARSEKGPSPQMGLFDEAEVEAEREALAAEEVPEVESVVAGHIRKARGYRKPLPAALPRVDIIHELPEEARLTPDGQPLVVIGEEVSEQLDIVPATIRVLRHVRLKYGVRKDDASGVKIAPLPPQPLPKTLASPGLLAHIVVSKYQDALPLYRQEQILTRIGVDLPRATMARWMVALGTETAQPLVNLLRDQLLAYGYISMDETPTQVLKEPGKAATSQSYLWVQRGGPPEAPIILFDYDPSRSQEVPLRLLAGFTGILQTDGYAGYCAAVRAQGLIHAGCLAHARRRFDEVIKSQGKHRKKGLAEEALAQIQKLYAVEKAARPLSPEDRQQYRAQHAKPLWDTLRTWLDIHRPGVPPQSALGRALAYLANEWDKLVVYLTDGRIPIDNNATNAVNGISRVIPRHGLFRLARMERDFGLVVRH</sequence>
<protein>
    <submittedName>
        <fullName evidence="4">IS66 family transposase</fullName>
    </submittedName>
</protein>
<dbReference type="Pfam" id="PF13007">
    <property type="entry name" value="LZ_Tnp_IS66"/>
    <property type="match status" value="1"/>
</dbReference>
<feature type="domain" description="Transposase TnpC homeodomain" evidence="3">
    <location>
        <begin position="52"/>
        <end position="126"/>
    </location>
</feature>
<dbReference type="InterPro" id="IPR024474">
    <property type="entry name" value="Znf_dom_IS66"/>
</dbReference>
<comment type="caution">
    <text evidence="4">The sequence shown here is derived from an EMBL/GenBank/DDBJ whole genome shotgun (WGS) entry which is preliminary data.</text>
</comment>
<dbReference type="NCBIfam" id="NF033517">
    <property type="entry name" value="transpos_IS66"/>
    <property type="match status" value="1"/>
</dbReference>
<keyword evidence="5" id="KW-1185">Reference proteome</keyword>
<dbReference type="Proteomes" id="UP000253250">
    <property type="component" value="Unassembled WGS sequence"/>
</dbReference>
<dbReference type="PANTHER" id="PTHR33678:SF1">
    <property type="entry name" value="BLL1576 PROTEIN"/>
    <property type="match status" value="1"/>
</dbReference>
<feature type="domain" description="Transposase IS66 central" evidence="1">
    <location>
        <begin position="193"/>
        <end position="455"/>
    </location>
</feature>
<evidence type="ECO:0000259" key="2">
    <source>
        <dbReference type="Pfam" id="PF13005"/>
    </source>
</evidence>
<dbReference type="Pfam" id="PF13005">
    <property type="entry name" value="zf-IS66"/>
    <property type="match status" value="1"/>
</dbReference>
<reference evidence="4 5" key="1">
    <citation type="submission" date="2018-02" db="EMBL/GenBank/DDBJ databases">
        <title>Insights into the biology of acidophilic members of the Acidiferrobacteraceae family derived from comparative genomic analyses.</title>
        <authorList>
            <person name="Issotta F."/>
            <person name="Thyssen C."/>
            <person name="Mena C."/>
            <person name="Moya A."/>
            <person name="Bellenberg S."/>
            <person name="Sproer C."/>
            <person name="Covarrubias P.C."/>
            <person name="Sand W."/>
            <person name="Quatrini R."/>
            <person name="Vera M."/>
        </authorList>
    </citation>
    <scope>NUCLEOTIDE SEQUENCE [LARGE SCALE GENOMIC DNA]</scope>
    <source>
        <strain evidence="5">m-1</strain>
    </source>
</reference>
<evidence type="ECO:0000313" key="5">
    <source>
        <dbReference type="Proteomes" id="UP000253250"/>
    </source>
</evidence>
<evidence type="ECO:0000259" key="3">
    <source>
        <dbReference type="Pfam" id="PF13007"/>
    </source>
</evidence>
<dbReference type="EMBL" id="PSYR01000001">
    <property type="protein sequence ID" value="RCN59430.1"/>
    <property type="molecule type" value="Genomic_DNA"/>
</dbReference>
<name>A0A368HMA4_9GAMM</name>
<organism evidence="4 5">
    <name type="scientific">Acidiferrobacter thiooxydans</name>
    <dbReference type="NCBI Taxonomy" id="163359"/>
    <lineage>
        <taxon>Bacteria</taxon>
        <taxon>Pseudomonadati</taxon>
        <taxon>Pseudomonadota</taxon>
        <taxon>Gammaproteobacteria</taxon>
        <taxon>Acidiferrobacterales</taxon>
        <taxon>Acidiferrobacteraceae</taxon>
        <taxon>Acidiferrobacter</taxon>
    </lineage>
</organism>
<gene>
    <name evidence="4" type="ORF">C4900_07005</name>
</gene>
<evidence type="ECO:0000259" key="1">
    <source>
        <dbReference type="Pfam" id="PF03050"/>
    </source>
</evidence>
<dbReference type="InterPro" id="IPR004291">
    <property type="entry name" value="Transposase_IS66_central"/>
</dbReference>
<dbReference type="Pfam" id="PF03050">
    <property type="entry name" value="DDE_Tnp_IS66"/>
    <property type="match status" value="1"/>
</dbReference>